<sequence>MSSMRTRAAPQPSAEKHGASVARKPVSAATANHDAAPPEHRPLADGFSPAPMPAHGSGACDAPPTSSRVSFRFEDIPLLPPGGCTHCPPSLPVQARLSVSRVDDPHERQADAMADWVLLPKGAPPPLARSVSAPAISRRCSKCEEEAAIQRKARQGADTLAAGPDTSDAGAALARQLTDARGAGQPLPRPFRSDMERAFGEDFGRVRVHTDGRATHLNQALQAKAFTHGSDIYFERGLPDLDSGAGRHLMAHELSHVVQQSGSARATTGGLIQRTTHTSSTPTNCHNWRIPLPPWIAGSIAHGQIAAQLRIPPQSIPRATKLLMGIPHPPAITPHGFADLWRVDGVARIAEIKSTQTGDAVAHNEARHYAQRHDEWLTRAPHTDVADLNYFTGPMGARLLAGGLLDLSSTTGTDMNLGPFWGDPLKELHIEADALGAIVYWCTGSGLPASPAWYPLFRRLVNELKDLLRQGRRALESVLEGIIEGGRAVARWVQDLVGSIVDWGLEHSRVLAFSALILLMLLAIVALIVSLLGEAPSGGTSTVGVVGSVVALASAASGLLVLLGIGSPNLPTASANLARALTPEQQAPATGADYERTAGTSVAPASATAASALIQDPTQAFFAALNPLRDPMTVLSTVTQRLTSVPTGGVDQLRQGAALLESSGDSATARYIRDHMAQNNLV</sequence>
<organism evidence="4 5">
    <name type="scientific">Corallococcus interemptor</name>
    <dbReference type="NCBI Taxonomy" id="2316720"/>
    <lineage>
        <taxon>Bacteria</taxon>
        <taxon>Pseudomonadati</taxon>
        <taxon>Myxococcota</taxon>
        <taxon>Myxococcia</taxon>
        <taxon>Myxococcales</taxon>
        <taxon>Cystobacterineae</taxon>
        <taxon>Myxococcaceae</taxon>
        <taxon>Corallococcus</taxon>
    </lineage>
</organism>
<feature type="transmembrane region" description="Helical" evidence="2">
    <location>
        <begin position="510"/>
        <end position="533"/>
    </location>
</feature>
<evidence type="ECO:0000256" key="1">
    <source>
        <dbReference type="SAM" id="MobiDB-lite"/>
    </source>
</evidence>
<comment type="caution">
    <text evidence="4">The sequence shown here is derived from an EMBL/GenBank/DDBJ whole genome shotgun (WGS) entry which is preliminary data.</text>
</comment>
<dbReference type="EMBL" id="RAWM01000123">
    <property type="protein sequence ID" value="RKH61756.1"/>
    <property type="molecule type" value="Genomic_DNA"/>
</dbReference>
<evidence type="ECO:0000313" key="5">
    <source>
        <dbReference type="Proteomes" id="UP000282656"/>
    </source>
</evidence>
<keyword evidence="2" id="KW-1133">Transmembrane helix</keyword>
<dbReference type="OrthoDB" id="5400814at2"/>
<dbReference type="Proteomes" id="UP000282656">
    <property type="component" value="Unassembled WGS sequence"/>
</dbReference>
<name>A0A3A8PZ42_9BACT</name>
<protein>
    <submittedName>
        <fullName evidence="4">DUF4157 domain-containing protein</fullName>
    </submittedName>
</protein>
<dbReference type="InterPro" id="IPR025295">
    <property type="entry name" value="eCIS_core_dom"/>
</dbReference>
<keyword evidence="2" id="KW-0472">Membrane</keyword>
<dbReference type="AlphaFoldDB" id="A0A3A8PZ42"/>
<evidence type="ECO:0000313" key="4">
    <source>
        <dbReference type="EMBL" id="RKH61756.1"/>
    </source>
</evidence>
<evidence type="ECO:0000259" key="3">
    <source>
        <dbReference type="Pfam" id="PF13699"/>
    </source>
</evidence>
<accession>A0A3A8PZ42</accession>
<gene>
    <name evidence="4" type="ORF">D7X96_31050</name>
</gene>
<feature type="region of interest" description="Disordered" evidence="1">
    <location>
        <begin position="1"/>
        <end position="66"/>
    </location>
</feature>
<keyword evidence="2" id="KW-0812">Transmembrane</keyword>
<dbReference type="RefSeq" id="WP_121722970.1">
    <property type="nucleotide sequence ID" value="NZ_RAWM01000123.1"/>
</dbReference>
<evidence type="ECO:0000256" key="2">
    <source>
        <dbReference type="SAM" id="Phobius"/>
    </source>
</evidence>
<reference evidence="5" key="1">
    <citation type="submission" date="2018-09" db="EMBL/GenBank/DDBJ databases">
        <authorList>
            <person name="Livingstone P.G."/>
            <person name="Whitworth D.E."/>
        </authorList>
    </citation>
    <scope>NUCLEOTIDE SEQUENCE [LARGE SCALE GENOMIC DNA]</scope>
    <source>
        <strain evidence="5">AB047A</strain>
    </source>
</reference>
<feature type="domain" description="eCIS core" evidence="3">
    <location>
        <begin position="186"/>
        <end position="262"/>
    </location>
</feature>
<proteinExistence type="predicted"/>
<feature type="transmembrane region" description="Helical" evidence="2">
    <location>
        <begin position="545"/>
        <end position="565"/>
    </location>
</feature>
<dbReference type="Pfam" id="PF13699">
    <property type="entry name" value="eCIS_core"/>
    <property type="match status" value="1"/>
</dbReference>
<keyword evidence="5" id="KW-1185">Reference proteome</keyword>